<dbReference type="GO" id="GO:0032259">
    <property type="term" value="P:methylation"/>
    <property type="evidence" value="ECO:0007669"/>
    <property type="project" value="UniProtKB-KW"/>
</dbReference>
<gene>
    <name evidence="1" type="ORF">C5Y96_05790</name>
</gene>
<evidence type="ECO:0000313" key="1">
    <source>
        <dbReference type="EMBL" id="PQO39365.1"/>
    </source>
</evidence>
<dbReference type="Proteomes" id="UP000240009">
    <property type="component" value="Unassembled WGS sequence"/>
</dbReference>
<dbReference type="GO" id="GO:0008168">
    <property type="term" value="F:methyltransferase activity"/>
    <property type="evidence" value="ECO:0007669"/>
    <property type="project" value="UniProtKB-KW"/>
</dbReference>
<keyword evidence="1" id="KW-0489">Methyltransferase</keyword>
<dbReference type="AlphaFoldDB" id="A0A2S8G4J2"/>
<proteinExistence type="predicted"/>
<dbReference type="OrthoDB" id="9805629at2"/>
<accession>A0A2S8G4J2</accession>
<dbReference type="SUPFAM" id="SSF53335">
    <property type="entry name" value="S-adenosyl-L-methionine-dependent methyltransferases"/>
    <property type="match status" value="1"/>
</dbReference>
<sequence>MNATTYPGGKAGAGVVQTLINEIPPHSVYIAACAGFDAIARTKRPADLSVLIDLDEMTLAALAELLDTAWGDQVGSLALRRRFELLHTDGVAWLRHRFALDRVFHGPPKPRIPSRPIGPEDEAGAFVYLDPPYPESTRSGRELYRYEMTDEQHAELLKTATALPCPVMVSSYANPMYDEALADWRKIEFQAMTRGGPRTESLWMNYPPPARLHDHRFVGQEKRERERIRRRVRNWVGGLERAEPREREAMLEAIREQFPRGEAEP</sequence>
<name>A0A2S8G4J2_9BACT</name>
<organism evidence="1 2">
    <name type="scientific">Blastopirellula marina</name>
    <dbReference type="NCBI Taxonomy" id="124"/>
    <lineage>
        <taxon>Bacteria</taxon>
        <taxon>Pseudomonadati</taxon>
        <taxon>Planctomycetota</taxon>
        <taxon>Planctomycetia</taxon>
        <taxon>Pirellulales</taxon>
        <taxon>Pirellulaceae</taxon>
        <taxon>Blastopirellula</taxon>
    </lineage>
</organism>
<comment type="caution">
    <text evidence="1">The sequence shown here is derived from an EMBL/GenBank/DDBJ whole genome shotgun (WGS) entry which is preliminary data.</text>
</comment>
<evidence type="ECO:0000313" key="2">
    <source>
        <dbReference type="Proteomes" id="UP000240009"/>
    </source>
</evidence>
<dbReference type="EMBL" id="PUIA01000016">
    <property type="protein sequence ID" value="PQO39365.1"/>
    <property type="molecule type" value="Genomic_DNA"/>
</dbReference>
<keyword evidence="1" id="KW-0808">Transferase</keyword>
<protein>
    <submittedName>
        <fullName evidence="1">SAM-dependent methyltransferase</fullName>
    </submittedName>
</protein>
<dbReference type="Gene3D" id="3.40.50.150">
    <property type="entry name" value="Vaccinia Virus protein VP39"/>
    <property type="match status" value="1"/>
</dbReference>
<dbReference type="InterPro" id="IPR029063">
    <property type="entry name" value="SAM-dependent_MTases_sf"/>
</dbReference>
<dbReference type="RefSeq" id="WP_105350790.1">
    <property type="nucleotide sequence ID" value="NZ_PUIA01000016.1"/>
</dbReference>
<reference evidence="1 2" key="1">
    <citation type="submission" date="2018-02" db="EMBL/GenBank/DDBJ databases">
        <title>Comparative genomes isolates from brazilian mangrove.</title>
        <authorList>
            <person name="Araujo J.E."/>
            <person name="Taketani R.G."/>
            <person name="Silva M.C.P."/>
            <person name="Loureco M.V."/>
            <person name="Andreote F.D."/>
        </authorList>
    </citation>
    <scope>NUCLEOTIDE SEQUENCE [LARGE SCALE GENOMIC DNA]</scope>
    <source>
        <strain evidence="1 2">HEX-2 MGV</strain>
    </source>
</reference>